<evidence type="ECO:0000256" key="1">
    <source>
        <dbReference type="ARBA" id="ARBA00009387"/>
    </source>
</evidence>
<dbReference type="InterPro" id="IPR008258">
    <property type="entry name" value="Transglycosylase_SLT_dom_1"/>
</dbReference>
<evidence type="ECO:0000313" key="4">
    <source>
        <dbReference type="Proteomes" id="UP001157355"/>
    </source>
</evidence>
<dbReference type="SUPFAM" id="SSF53955">
    <property type="entry name" value="Lysozyme-like"/>
    <property type="match status" value="1"/>
</dbReference>
<gene>
    <name evidence="3" type="ORF">GCM10010873_01700</name>
</gene>
<feature type="domain" description="Transglycosylase SLT" evidence="2">
    <location>
        <begin position="31"/>
        <end position="85"/>
    </location>
</feature>
<proteinExistence type="inferred from homology"/>
<comment type="similarity">
    <text evidence="1">Belongs to the virb1 family.</text>
</comment>
<name>A0AA37TV84_9RHOB</name>
<protein>
    <recommendedName>
        <fullName evidence="2">Transglycosylase SLT domain-containing protein</fullName>
    </recommendedName>
</protein>
<evidence type="ECO:0000313" key="3">
    <source>
        <dbReference type="EMBL" id="GLS85197.1"/>
    </source>
</evidence>
<reference evidence="3 4" key="1">
    <citation type="journal article" date="2014" name="Int. J. Syst. Evol. Microbiol.">
        <title>Complete genome sequence of Corynebacterium casei LMG S-19264T (=DSM 44701T), isolated from a smear-ripened cheese.</title>
        <authorList>
            <consortium name="US DOE Joint Genome Institute (JGI-PGF)"/>
            <person name="Walter F."/>
            <person name="Albersmeier A."/>
            <person name="Kalinowski J."/>
            <person name="Ruckert C."/>
        </authorList>
    </citation>
    <scope>NUCLEOTIDE SEQUENCE [LARGE SCALE GENOMIC DNA]</scope>
    <source>
        <strain evidence="3 4">NBRC 111766</strain>
    </source>
</reference>
<dbReference type="Pfam" id="PF01464">
    <property type="entry name" value="SLT"/>
    <property type="match status" value="1"/>
</dbReference>
<dbReference type="InterPro" id="IPR023346">
    <property type="entry name" value="Lysozyme-like_dom_sf"/>
</dbReference>
<organism evidence="3 4">
    <name type="scientific">Cypionkella aquatica</name>
    <dbReference type="NCBI Taxonomy" id="1756042"/>
    <lineage>
        <taxon>Bacteria</taxon>
        <taxon>Pseudomonadati</taxon>
        <taxon>Pseudomonadota</taxon>
        <taxon>Alphaproteobacteria</taxon>
        <taxon>Rhodobacterales</taxon>
        <taxon>Paracoccaceae</taxon>
        <taxon>Cypionkella</taxon>
    </lineage>
</organism>
<evidence type="ECO:0000259" key="2">
    <source>
        <dbReference type="Pfam" id="PF01464"/>
    </source>
</evidence>
<accession>A0AA37TV84</accession>
<keyword evidence="4" id="KW-1185">Reference proteome</keyword>
<comment type="caution">
    <text evidence="3">The sequence shown here is derived from an EMBL/GenBank/DDBJ whole genome shotgun (WGS) entry which is preliminary data.</text>
</comment>
<dbReference type="Proteomes" id="UP001157355">
    <property type="component" value="Unassembled WGS sequence"/>
</dbReference>
<sequence>MNQAGQGYWFDDATKAINFADDLLAKGEDNYDVGCFQINMHWHGKNFDSTEAMFDPEINARYAAEFLTELFVSEGGWPQAVAAYHSRSPEQAEGYLVKVEAALNELRGTGAALPADEAQAMSIRPQISRNNNFPLLQAGSRGVGASLVPMTAGNPPLFAAVP</sequence>
<dbReference type="EMBL" id="BSPP01000002">
    <property type="protein sequence ID" value="GLS85197.1"/>
    <property type="molecule type" value="Genomic_DNA"/>
</dbReference>
<dbReference type="AlphaFoldDB" id="A0AA37TV84"/>